<comment type="caution">
    <text evidence="2">The sequence shown here is derived from an EMBL/GenBank/DDBJ whole genome shotgun (WGS) entry which is preliminary data.</text>
</comment>
<dbReference type="EMBL" id="SOSA01000070">
    <property type="protein sequence ID" value="THC97580.1"/>
    <property type="molecule type" value="Genomic_DNA"/>
</dbReference>
<dbReference type="AlphaFoldDB" id="A0A4S3JQ66"/>
<gene>
    <name evidence="2" type="ORF">EYZ11_002935</name>
</gene>
<protein>
    <recommendedName>
        <fullName evidence="1">DUF7136 domain-containing protein</fullName>
    </recommendedName>
</protein>
<dbReference type="Proteomes" id="UP000308092">
    <property type="component" value="Unassembled WGS sequence"/>
</dbReference>
<keyword evidence="3" id="KW-1185">Reference proteome</keyword>
<feature type="domain" description="DUF7136" evidence="1">
    <location>
        <begin position="33"/>
        <end position="101"/>
    </location>
</feature>
<organism evidence="2 3">
    <name type="scientific">Aspergillus tanneri</name>
    <dbReference type="NCBI Taxonomy" id="1220188"/>
    <lineage>
        <taxon>Eukaryota</taxon>
        <taxon>Fungi</taxon>
        <taxon>Dikarya</taxon>
        <taxon>Ascomycota</taxon>
        <taxon>Pezizomycotina</taxon>
        <taxon>Eurotiomycetes</taxon>
        <taxon>Eurotiomycetidae</taxon>
        <taxon>Eurotiales</taxon>
        <taxon>Aspergillaceae</taxon>
        <taxon>Aspergillus</taxon>
        <taxon>Aspergillus subgen. Circumdati</taxon>
    </lineage>
</organism>
<evidence type="ECO:0000313" key="3">
    <source>
        <dbReference type="Proteomes" id="UP000308092"/>
    </source>
</evidence>
<name>A0A4S3JQ66_9EURO</name>
<accession>A0A4S3JQ66</accession>
<dbReference type="VEuPathDB" id="FungiDB:EYZ11_002935"/>
<evidence type="ECO:0000313" key="2">
    <source>
        <dbReference type="EMBL" id="THC97580.1"/>
    </source>
</evidence>
<evidence type="ECO:0000259" key="1">
    <source>
        <dbReference type="Pfam" id="PF23584"/>
    </source>
</evidence>
<sequence length="113" mass="12343">MALLSRAHAQFEGTSCRTQRGGHLGTTGRTGLGFGEVDVVFPRNDTFELMPLMPIGFAVQNPVGIEQVYPTLKYMVSSLNIPSEDKIHWTQLPIRSLPANKATTTIKIASSID</sequence>
<proteinExistence type="predicted"/>
<reference evidence="2 3" key="1">
    <citation type="submission" date="2019-03" db="EMBL/GenBank/DDBJ databases">
        <title>The genome sequence of a newly discovered highly antifungal drug resistant Aspergillus species, Aspergillus tanneri NIH 1004.</title>
        <authorList>
            <person name="Mounaud S."/>
            <person name="Singh I."/>
            <person name="Joardar V."/>
            <person name="Pakala S."/>
            <person name="Pakala S."/>
            <person name="Venepally P."/>
            <person name="Hoover J."/>
            <person name="Nierman W."/>
            <person name="Chung J."/>
            <person name="Losada L."/>
        </authorList>
    </citation>
    <scope>NUCLEOTIDE SEQUENCE [LARGE SCALE GENOMIC DNA]</scope>
    <source>
        <strain evidence="2 3">NIH1004</strain>
    </source>
</reference>
<dbReference type="Pfam" id="PF23584">
    <property type="entry name" value="DUF7136"/>
    <property type="match status" value="1"/>
</dbReference>
<dbReference type="InterPro" id="IPR055560">
    <property type="entry name" value="DUF7136"/>
</dbReference>